<feature type="compositionally biased region" description="Acidic residues" evidence="1">
    <location>
        <begin position="460"/>
        <end position="471"/>
    </location>
</feature>
<dbReference type="InterPro" id="IPR013783">
    <property type="entry name" value="Ig-like_fold"/>
</dbReference>
<dbReference type="Proteomes" id="UP000614221">
    <property type="component" value="Unassembled WGS sequence"/>
</dbReference>
<feature type="region of interest" description="Disordered" evidence="1">
    <location>
        <begin position="338"/>
        <end position="483"/>
    </location>
</feature>
<feature type="domain" description="PKD/Chitinase" evidence="2">
    <location>
        <begin position="66"/>
        <end position="151"/>
    </location>
</feature>
<reference evidence="3" key="1">
    <citation type="journal article" date="2014" name="Int. J. Syst. Evol. Microbiol.">
        <title>Complete genome sequence of Corynebacterium casei LMG S-19264T (=DSM 44701T), isolated from a smear-ripened cheese.</title>
        <authorList>
            <consortium name="US DOE Joint Genome Institute (JGI-PGF)"/>
            <person name="Walter F."/>
            <person name="Albersmeier A."/>
            <person name="Kalinowski J."/>
            <person name="Ruckert C."/>
        </authorList>
    </citation>
    <scope>NUCLEOTIDE SEQUENCE</scope>
    <source>
        <strain evidence="3">JCM 19018</strain>
    </source>
</reference>
<evidence type="ECO:0000313" key="3">
    <source>
        <dbReference type="EMBL" id="GGK54396.1"/>
    </source>
</evidence>
<gene>
    <name evidence="3" type="ORF">GCM10009067_03650</name>
</gene>
<feature type="compositionally biased region" description="Acidic residues" evidence="1">
    <location>
        <begin position="438"/>
        <end position="451"/>
    </location>
</feature>
<comment type="caution">
    <text evidence="3">The sequence shown here is derived from an EMBL/GenBank/DDBJ whole genome shotgun (WGS) entry which is preliminary data.</text>
</comment>
<reference evidence="3" key="2">
    <citation type="submission" date="2020-09" db="EMBL/GenBank/DDBJ databases">
        <authorList>
            <person name="Sun Q."/>
            <person name="Ohkuma M."/>
        </authorList>
    </citation>
    <scope>NUCLEOTIDE SEQUENCE</scope>
    <source>
        <strain evidence="3">JCM 19018</strain>
    </source>
</reference>
<evidence type="ECO:0000256" key="1">
    <source>
        <dbReference type="SAM" id="MobiDB-lite"/>
    </source>
</evidence>
<evidence type="ECO:0000313" key="4">
    <source>
        <dbReference type="Proteomes" id="UP000614221"/>
    </source>
</evidence>
<feature type="compositionally biased region" description="Acidic residues" evidence="1">
    <location>
        <begin position="383"/>
        <end position="395"/>
    </location>
</feature>
<dbReference type="Gene3D" id="2.60.40.10">
    <property type="entry name" value="Immunoglobulins"/>
    <property type="match status" value="2"/>
</dbReference>
<proteinExistence type="predicted"/>
<dbReference type="InterPro" id="IPR022409">
    <property type="entry name" value="PKD/Chitinase_dom"/>
</dbReference>
<feature type="region of interest" description="Disordered" evidence="1">
    <location>
        <begin position="80"/>
        <end position="108"/>
    </location>
</feature>
<evidence type="ECO:0000259" key="2">
    <source>
        <dbReference type="SMART" id="SM00089"/>
    </source>
</evidence>
<feature type="compositionally biased region" description="Gly residues" evidence="1">
    <location>
        <begin position="472"/>
        <end position="483"/>
    </location>
</feature>
<feature type="compositionally biased region" description="Low complexity" evidence="1">
    <location>
        <begin position="396"/>
        <end position="406"/>
    </location>
</feature>
<dbReference type="SMART" id="SM00089">
    <property type="entry name" value="PKD"/>
    <property type="match status" value="2"/>
</dbReference>
<feature type="compositionally biased region" description="Polar residues" evidence="1">
    <location>
        <begin position="367"/>
        <end position="378"/>
    </location>
</feature>
<feature type="domain" description="PKD/Chitinase" evidence="2">
    <location>
        <begin position="155"/>
        <end position="244"/>
    </location>
</feature>
<protein>
    <recommendedName>
        <fullName evidence="2">PKD/Chitinase domain-containing protein</fullName>
    </recommendedName>
</protein>
<dbReference type="EMBL" id="BMPD01000001">
    <property type="protein sequence ID" value="GGK54396.1"/>
    <property type="molecule type" value="Genomic_DNA"/>
</dbReference>
<dbReference type="AlphaFoldDB" id="A0A830EXF7"/>
<dbReference type="InterPro" id="IPR035986">
    <property type="entry name" value="PKD_dom_sf"/>
</dbReference>
<dbReference type="InterPro" id="IPR000601">
    <property type="entry name" value="PKD_dom"/>
</dbReference>
<dbReference type="SUPFAM" id="SSF49299">
    <property type="entry name" value="PKD domain"/>
    <property type="match status" value="1"/>
</dbReference>
<feature type="compositionally biased region" description="Acidic residues" evidence="1">
    <location>
        <begin position="407"/>
        <end position="426"/>
    </location>
</feature>
<dbReference type="Pfam" id="PF18911">
    <property type="entry name" value="PKD_4"/>
    <property type="match status" value="1"/>
</dbReference>
<sequence length="483" mass="50089">MTERYLFHDRDVLISVWIVKFYNWYRCYATPMQRTTTLLVSVLALSALLGGTAVATENQPPLADAGLDQSVQRATTVQLDANGSRDPDGSIEDTEWSIETPDGTTRTPDCPTCVQTTFSPADTGQYNVTVTVTDDDGASRSDTLHVDVVAAGGPSVSVSAPPAVPVGLRRNLTANATAGDADLRTLAWVVNGTAQNQMRLTGENGTSTITHTFNNSGSVSVRAVAYDAAGRRGVANRTIQVAGSSGSGGGGGGSSCPAGSAPYYVDRQNRGCTSAAMTVDGTVVDTDGREGLWMYVDSELTKIANEGELNELSKDGYGGTFSKETIDQRKEAIEQERGAYADEDDDGGGPSDDGSGDDGSSDESRSTRPASSVPNNLMNPGGGDDDDDEAGDDGGYDWSYNDGDGSSSDDDSNSIDDDSSSSDNDNDGGVFDGIIGGGDDDDNDSSDDDGDSGGWFSGGSDDDDNGDDENSGGDGGGGGWSFW</sequence>
<dbReference type="CDD" id="cd00146">
    <property type="entry name" value="PKD"/>
    <property type="match status" value="1"/>
</dbReference>
<name>A0A830EXF7_9EURY</name>
<accession>A0A830EXF7</accession>
<organism evidence="3 4">
    <name type="scientific">Haloarcula sebkhae</name>
    <dbReference type="NCBI Taxonomy" id="932660"/>
    <lineage>
        <taxon>Archaea</taxon>
        <taxon>Methanobacteriati</taxon>
        <taxon>Methanobacteriota</taxon>
        <taxon>Stenosarchaea group</taxon>
        <taxon>Halobacteria</taxon>
        <taxon>Halobacteriales</taxon>
        <taxon>Haloarculaceae</taxon>
        <taxon>Haloarcula</taxon>
    </lineage>
</organism>